<dbReference type="InterPro" id="IPR029058">
    <property type="entry name" value="AB_hydrolase_fold"/>
</dbReference>
<accession>A0A7Z9A4I6</accession>
<evidence type="ECO:0000256" key="2">
    <source>
        <dbReference type="SAM" id="MobiDB-lite"/>
    </source>
</evidence>
<evidence type="ECO:0000313" key="4">
    <source>
        <dbReference type="EMBL" id="VEI22692.1"/>
    </source>
</evidence>
<dbReference type="GO" id="GO:0047372">
    <property type="term" value="F:monoacylglycerol lipase activity"/>
    <property type="evidence" value="ECO:0007669"/>
    <property type="project" value="UniProtKB-EC"/>
</dbReference>
<name>A0A7Z9A4I6_9MICC</name>
<dbReference type="PANTHER" id="PTHR43798">
    <property type="entry name" value="MONOACYLGLYCEROL LIPASE"/>
    <property type="match status" value="1"/>
</dbReference>
<dbReference type="Pfam" id="PF12146">
    <property type="entry name" value="Hydrolase_4"/>
    <property type="match status" value="1"/>
</dbReference>
<dbReference type="Proteomes" id="UP000282386">
    <property type="component" value="Chromosome"/>
</dbReference>
<dbReference type="EMBL" id="LR134479">
    <property type="protein sequence ID" value="VEI22692.1"/>
    <property type="molecule type" value="Genomic_DNA"/>
</dbReference>
<keyword evidence="1 4" id="KW-0378">Hydrolase</keyword>
<dbReference type="SUPFAM" id="SSF53474">
    <property type="entry name" value="alpha/beta-Hydrolases"/>
    <property type="match status" value="1"/>
</dbReference>
<organism evidence="4 5">
    <name type="scientific">Rothia aeria</name>
    <dbReference type="NCBI Taxonomy" id="172042"/>
    <lineage>
        <taxon>Bacteria</taxon>
        <taxon>Bacillati</taxon>
        <taxon>Actinomycetota</taxon>
        <taxon>Actinomycetes</taxon>
        <taxon>Micrococcales</taxon>
        <taxon>Micrococcaceae</taxon>
        <taxon>Rothia</taxon>
    </lineage>
</organism>
<sequence length="330" mass="36591">MGVIQPIFTCQLPVNRTKSRSQLNSVSFYLTLKAIIVLDIKCGVTQLPGGCMNIFENSLEPVRRIRRKVHERQQTGGVPAQQPDFNHEPLSSPADPKKYAGDLGILIVHGFTGSPHSLHPLAAYLAEKGYPVELPRLPGHGTHWRDMAVTHYTDWIDSVEQAYERLTGAGYRVIVIGMSMGGCLAAHLAARRPVAGTVLINPFFVDVNPLMRIAHRVAPVLPVMRSIGSDIAVPGVDEGAYARTPTASIRQLHLLGVETRELLPKLHAPVLYLRSVSDHTVTDASHRYFLQHVSASVEFKWLTRSYHVATLDYDAELVKEFTHKFVQSLS</sequence>
<dbReference type="GO" id="GO:0016020">
    <property type="term" value="C:membrane"/>
    <property type="evidence" value="ECO:0007669"/>
    <property type="project" value="TreeGrafter"/>
</dbReference>
<dbReference type="PANTHER" id="PTHR43798:SF31">
    <property type="entry name" value="AB HYDROLASE SUPERFAMILY PROTEIN YCLE"/>
    <property type="match status" value="1"/>
</dbReference>
<evidence type="ECO:0000256" key="1">
    <source>
        <dbReference type="ARBA" id="ARBA00022801"/>
    </source>
</evidence>
<protein>
    <submittedName>
        <fullName evidence="4">Thermostable monoacylglycerol lipase</fullName>
        <ecNumber evidence="4">3.1.1.23</ecNumber>
    </submittedName>
</protein>
<dbReference type="Gene3D" id="3.40.50.1820">
    <property type="entry name" value="alpha/beta hydrolase"/>
    <property type="match status" value="1"/>
</dbReference>
<dbReference type="InterPro" id="IPR022742">
    <property type="entry name" value="Hydrolase_4"/>
</dbReference>
<gene>
    <name evidence="4" type="ORF">NCTC10207_00777</name>
</gene>
<dbReference type="InterPro" id="IPR050266">
    <property type="entry name" value="AB_hydrolase_sf"/>
</dbReference>
<evidence type="ECO:0000259" key="3">
    <source>
        <dbReference type="Pfam" id="PF12146"/>
    </source>
</evidence>
<feature type="region of interest" description="Disordered" evidence="2">
    <location>
        <begin position="70"/>
        <end position="93"/>
    </location>
</feature>
<reference evidence="4 5" key="1">
    <citation type="submission" date="2018-12" db="EMBL/GenBank/DDBJ databases">
        <authorList>
            <consortium name="Pathogen Informatics"/>
        </authorList>
    </citation>
    <scope>NUCLEOTIDE SEQUENCE [LARGE SCALE GENOMIC DNA]</scope>
    <source>
        <strain evidence="4 5">NCTC10207</strain>
    </source>
</reference>
<evidence type="ECO:0000313" key="5">
    <source>
        <dbReference type="Proteomes" id="UP000282386"/>
    </source>
</evidence>
<proteinExistence type="predicted"/>
<dbReference type="EC" id="3.1.1.23" evidence="4"/>
<dbReference type="AlphaFoldDB" id="A0A7Z9A4I6"/>
<feature type="domain" description="Serine aminopeptidase S33" evidence="3">
    <location>
        <begin position="105"/>
        <end position="310"/>
    </location>
</feature>